<evidence type="ECO:0000256" key="1">
    <source>
        <dbReference type="ARBA" id="ARBA00004442"/>
    </source>
</evidence>
<evidence type="ECO:0000256" key="5">
    <source>
        <dbReference type="SAM" id="SignalP"/>
    </source>
</evidence>
<dbReference type="PROSITE" id="PS51123">
    <property type="entry name" value="OMPA_2"/>
    <property type="match status" value="2"/>
</dbReference>
<accession>A0A1M3L6W3</accession>
<keyword evidence="2 4" id="KW-0472">Membrane</keyword>
<dbReference type="GO" id="GO:0009279">
    <property type="term" value="C:cell outer membrane"/>
    <property type="evidence" value="ECO:0007669"/>
    <property type="project" value="UniProtKB-SubCell"/>
</dbReference>
<dbReference type="Gene3D" id="3.30.1330.60">
    <property type="entry name" value="OmpA-like domain"/>
    <property type="match status" value="2"/>
</dbReference>
<proteinExistence type="predicted"/>
<dbReference type="PRINTS" id="PR01021">
    <property type="entry name" value="OMPADOMAIN"/>
</dbReference>
<dbReference type="AlphaFoldDB" id="A0A1M3L6W3"/>
<dbReference type="InterPro" id="IPR050330">
    <property type="entry name" value="Bact_OuterMem_StrucFunc"/>
</dbReference>
<feature type="chain" id="PRO_5012793046" description="OmpA-like domain-containing protein" evidence="5">
    <location>
        <begin position="21"/>
        <end position="671"/>
    </location>
</feature>
<dbReference type="Proteomes" id="UP000184233">
    <property type="component" value="Unassembled WGS sequence"/>
</dbReference>
<organism evidence="7 8">
    <name type="scientific">Candidatus Kapaibacterium thiocyanatum</name>
    <dbReference type="NCBI Taxonomy" id="1895771"/>
    <lineage>
        <taxon>Bacteria</taxon>
        <taxon>Pseudomonadati</taxon>
        <taxon>Candidatus Kapaibacteriota</taxon>
        <taxon>Candidatus Kapaibacteriia</taxon>
        <taxon>Candidatus Kapaibacteriales</taxon>
        <taxon>Candidatus Kapaibacteriaceae</taxon>
        <taxon>Candidatus Kapaibacterium</taxon>
    </lineage>
</organism>
<feature type="domain" description="OmpA-like" evidence="6">
    <location>
        <begin position="560"/>
        <end position="670"/>
    </location>
</feature>
<feature type="signal peptide" evidence="5">
    <location>
        <begin position="1"/>
        <end position="20"/>
    </location>
</feature>
<reference evidence="7 8" key="1">
    <citation type="submission" date="2016-09" db="EMBL/GenBank/DDBJ databases">
        <title>Genome-resolved meta-omics ties microbial dynamics to process performance in biotechnology for thiocyanate degradation.</title>
        <authorList>
            <person name="Kantor R.S."/>
            <person name="Huddy R.J."/>
            <person name="Iyer R."/>
            <person name="Thomas B.C."/>
            <person name="Brown C.T."/>
            <person name="Anantharaman K."/>
            <person name="Tringe S."/>
            <person name="Hettich R.L."/>
            <person name="Harrison S.T."/>
            <person name="Banfield J.F."/>
        </authorList>
    </citation>
    <scope>NUCLEOTIDE SEQUENCE [LARGE SCALE GENOMIC DNA]</scope>
    <source>
        <strain evidence="7">59-99</strain>
    </source>
</reference>
<evidence type="ECO:0000313" key="8">
    <source>
        <dbReference type="Proteomes" id="UP000184233"/>
    </source>
</evidence>
<protein>
    <recommendedName>
        <fullName evidence="6">OmpA-like domain-containing protein</fullName>
    </recommendedName>
</protein>
<keyword evidence="3" id="KW-0998">Cell outer membrane</keyword>
<sequence length="671" mass="73596">MMRFLLAALFVCTFAQQLEAQVQTDPLLRPRIGLFGNYAIGLHSASFSSLPTVPNCCPEFSGVTGTGWFAGLTYISPFNATTQIAIRLHYGQYQAPFSATENKTIMMSDGTTGPATIRHDLTASFKQISIEPLFGYHVNPEFTLHGGFTAGYLLGATFDQAEVLVSPSNATFSNDQRQRNVVSGDIPKASQLALGVTVGASYDIPLNADKTVLLSPEVLFTFSPMPVVSGLSWNTHQIRAGLALSFIPPDVVDDSLSDAELYDFARTITPPTKNTPGIPFTSAVSATGLTEDGRTTGTSIRIEEFASRRVRPILPYVFFDENSSDVPVRYRRLRDEQTEAFAVENFYNLDAMHTYYHLLNIIGKRMQQDPSASITLTGCTDGTEASRNTGIATSRAAAVKSYLVGMWDVDPSHVNIETRGLPDKPSNEADVDGRAENRRVEISSSSPAILAPVESRDTMRVFQPAGIRFQPSIDPRIPIATWTLFVTNNDRIIKTFHDGNPIPPSVDWRIEEQSAYIPHGSGELKYLLVVRDSSGMVIPSQSSKLPISEVTIDSKRSSGSTDKTIDRYSLILFAFDKADLSPANQSVVNDVKERIQPTSQVRVVGYTDRTGSEDYNQRLSEQRARTVAKALGVGEASASGLGERLPLYNNDTPEGRFYSRTVEVLVETPQR</sequence>
<evidence type="ECO:0000313" key="7">
    <source>
        <dbReference type="EMBL" id="OJX61306.1"/>
    </source>
</evidence>
<gene>
    <name evidence="7" type="ORF">BGO89_01645</name>
</gene>
<dbReference type="CDD" id="cd07185">
    <property type="entry name" value="OmpA_C-like"/>
    <property type="match status" value="1"/>
</dbReference>
<dbReference type="PANTHER" id="PTHR30329:SF21">
    <property type="entry name" value="LIPOPROTEIN YIAD-RELATED"/>
    <property type="match status" value="1"/>
</dbReference>
<dbReference type="STRING" id="1895771.BGO89_01645"/>
<dbReference type="PANTHER" id="PTHR30329">
    <property type="entry name" value="STATOR ELEMENT OF FLAGELLAR MOTOR COMPLEX"/>
    <property type="match status" value="1"/>
</dbReference>
<dbReference type="SUPFAM" id="SSF103088">
    <property type="entry name" value="OmpA-like"/>
    <property type="match status" value="2"/>
</dbReference>
<dbReference type="Pfam" id="PF00691">
    <property type="entry name" value="OmpA"/>
    <property type="match status" value="1"/>
</dbReference>
<dbReference type="EMBL" id="MKVH01000002">
    <property type="protein sequence ID" value="OJX61306.1"/>
    <property type="molecule type" value="Genomic_DNA"/>
</dbReference>
<evidence type="ECO:0000256" key="3">
    <source>
        <dbReference type="ARBA" id="ARBA00023237"/>
    </source>
</evidence>
<comment type="caution">
    <text evidence="7">The sequence shown here is derived from an EMBL/GenBank/DDBJ whole genome shotgun (WGS) entry which is preliminary data.</text>
</comment>
<dbReference type="InterPro" id="IPR006665">
    <property type="entry name" value="OmpA-like"/>
</dbReference>
<name>A0A1M3L6W3_9BACT</name>
<comment type="subcellular location">
    <subcellularLocation>
        <location evidence="1">Cell outer membrane</location>
    </subcellularLocation>
</comment>
<evidence type="ECO:0000256" key="2">
    <source>
        <dbReference type="ARBA" id="ARBA00023136"/>
    </source>
</evidence>
<evidence type="ECO:0000259" key="6">
    <source>
        <dbReference type="PROSITE" id="PS51123"/>
    </source>
</evidence>
<evidence type="ECO:0000256" key="4">
    <source>
        <dbReference type="PROSITE-ProRule" id="PRU00473"/>
    </source>
</evidence>
<keyword evidence="5" id="KW-0732">Signal</keyword>
<feature type="domain" description="OmpA-like" evidence="6">
    <location>
        <begin position="334"/>
        <end position="448"/>
    </location>
</feature>
<dbReference type="InterPro" id="IPR036737">
    <property type="entry name" value="OmpA-like_sf"/>
</dbReference>
<dbReference type="InterPro" id="IPR006664">
    <property type="entry name" value="OMP_bac"/>
</dbReference>